<dbReference type="InterPro" id="IPR040632">
    <property type="entry name" value="Sulfotransfer_4"/>
</dbReference>
<dbReference type="PANTHER" id="PTHR36978:SF4">
    <property type="entry name" value="P-LOOP CONTAINING NUCLEOSIDE TRIPHOSPHATE HYDROLASE PROTEIN"/>
    <property type="match status" value="1"/>
</dbReference>
<accession>A0A179IKW8</accession>
<reference evidence="2 3" key="1">
    <citation type="submission" date="2016-03" db="EMBL/GenBank/DDBJ databases">
        <title>Fine-scale spatial genetic structure of a fungal parasite of coffee scale insects.</title>
        <authorList>
            <person name="Jackson D."/>
            <person name="Zemenick K.A."/>
            <person name="Malloure B."/>
            <person name="Quandt C.A."/>
            <person name="James T.Y."/>
        </authorList>
    </citation>
    <scope>NUCLEOTIDE SEQUENCE [LARGE SCALE GENOMIC DNA]</scope>
    <source>
        <strain evidence="2 3">UM487</strain>
    </source>
</reference>
<keyword evidence="3" id="KW-1185">Reference proteome</keyword>
<evidence type="ECO:0000313" key="3">
    <source>
        <dbReference type="Proteomes" id="UP000243081"/>
    </source>
</evidence>
<feature type="transmembrane region" description="Helical" evidence="1">
    <location>
        <begin position="503"/>
        <end position="520"/>
    </location>
</feature>
<dbReference type="InterPro" id="IPR027417">
    <property type="entry name" value="P-loop_NTPase"/>
</dbReference>
<dbReference type="SUPFAM" id="SSF52540">
    <property type="entry name" value="P-loop containing nucleoside triphosphate hydrolases"/>
    <property type="match status" value="1"/>
</dbReference>
<organism evidence="2 3">
    <name type="scientific">Cordyceps confragosa</name>
    <name type="common">Lecanicillium lecanii</name>
    <dbReference type="NCBI Taxonomy" id="2714763"/>
    <lineage>
        <taxon>Eukaryota</taxon>
        <taxon>Fungi</taxon>
        <taxon>Dikarya</taxon>
        <taxon>Ascomycota</taxon>
        <taxon>Pezizomycotina</taxon>
        <taxon>Sordariomycetes</taxon>
        <taxon>Hypocreomycetidae</taxon>
        <taxon>Hypocreales</taxon>
        <taxon>Cordycipitaceae</taxon>
        <taxon>Akanthomyces</taxon>
    </lineage>
</organism>
<keyword evidence="1" id="KW-0472">Membrane</keyword>
<dbReference type="AlphaFoldDB" id="A0A179IKW8"/>
<sequence length="522" mass="59042">MQALAAYVIFRLDERVHDYSDIDTVLLKAVTVVSIRLMAVDTTADASLSLDSLWKNWIVEESRRRLCAVFQIIGMLVYFEPAKLCEANGDVILAPLPAQKQLWEATNEHTWKLQGETDRALQIAFGLSKNGDLVELEEYKMGLNDQATKYSLTASSNSPAKWDEWCSGMDGIGSLSNRILAGTSTLIYKNDKLCFYKFLSTASGNDGYFGRHYPAMGLAPYLINVNWAHRFLSGRSNLKSFSTAQLMAQDAVLPMEQPKRSADGEGLLVIHVALYRMATRSCAEAYRILGYKTHHGVEDILGNPWVGIEQAVEGTWPGVPNGRPRSRFTRQDWDALWGNEYDIVTDLACPFTDQLITTYPHAKIVIVQRDFDSWWKSYQVAVLDNIFPRRQWIAVWLIRNVLRSRAADAMIKINYGLFGARNLADIKANARKTYDEYYRNIRERIPAGQRLEYAMGDGWEPLCAFLGKEVPDVPFPRLNDSAYRNKSQRDGELMVFLTSAKKLAWLAVAVGAIGIALWHLRT</sequence>
<gene>
    <name evidence="2" type="ORF">LLEC1_01292</name>
</gene>
<dbReference type="Gene3D" id="3.40.50.300">
    <property type="entry name" value="P-loop containing nucleotide triphosphate hydrolases"/>
    <property type="match status" value="1"/>
</dbReference>
<dbReference type="Proteomes" id="UP000243081">
    <property type="component" value="Unassembled WGS sequence"/>
</dbReference>
<dbReference type="PANTHER" id="PTHR36978">
    <property type="entry name" value="P-LOOP CONTAINING NUCLEOTIDE TRIPHOSPHATE HYDROLASE"/>
    <property type="match status" value="1"/>
</dbReference>
<dbReference type="EMBL" id="LUKN01000638">
    <property type="protein sequence ID" value="OAR02522.1"/>
    <property type="molecule type" value="Genomic_DNA"/>
</dbReference>
<protein>
    <submittedName>
        <fullName evidence="2">Uncharacterized protein</fullName>
    </submittedName>
</protein>
<evidence type="ECO:0000256" key="1">
    <source>
        <dbReference type="SAM" id="Phobius"/>
    </source>
</evidence>
<name>A0A179IKW8_CORDF</name>
<keyword evidence="1" id="KW-0812">Transmembrane</keyword>
<dbReference type="Pfam" id="PF17784">
    <property type="entry name" value="Sulfotransfer_4"/>
    <property type="match status" value="1"/>
</dbReference>
<keyword evidence="1" id="KW-1133">Transmembrane helix</keyword>
<comment type="caution">
    <text evidence="2">The sequence shown here is derived from an EMBL/GenBank/DDBJ whole genome shotgun (WGS) entry which is preliminary data.</text>
</comment>
<evidence type="ECO:0000313" key="2">
    <source>
        <dbReference type="EMBL" id="OAR02522.1"/>
    </source>
</evidence>
<dbReference type="OrthoDB" id="408152at2759"/>
<proteinExistence type="predicted"/>